<dbReference type="Proteomes" id="UP001199469">
    <property type="component" value="Unassembled WGS sequence"/>
</dbReference>
<dbReference type="SUPFAM" id="SSF52172">
    <property type="entry name" value="CheY-like"/>
    <property type="match status" value="1"/>
</dbReference>
<gene>
    <name evidence="5" type="ORF">LQ327_31955</name>
</gene>
<dbReference type="PROSITE" id="PS00622">
    <property type="entry name" value="HTH_LUXR_1"/>
    <property type="match status" value="1"/>
</dbReference>
<dbReference type="InterPro" id="IPR039420">
    <property type="entry name" value="WalR-like"/>
</dbReference>
<name>A0ABS8PIB5_9PSEU</name>
<dbReference type="PROSITE" id="PS50110">
    <property type="entry name" value="RESPONSE_REGULATORY"/>
    <property type="match status" value="1"/>
</dbReference>
<feature type="domain" description="HTH luxR-type" evidence="3">
    <location>
        <begin position="138"/>
        <end position="203"/>
    </location>
</feature>
<dbReference type="Gene3D" id="1.10.10.10">
    <property type="entry name" value="Winged helix-like DNA-binding domain superfamily/Winged helix DNA-binding domain"/>
    <property type="match status" value="1"/>
</dbReference>
<dbReference type="SMART" id="SM00448">
    <property type="entry name" value="REC"/>
    <property type="match status" value="1"/>
</dbReference>
<dbReference type="Pfam" id="PF00072">
    <property type="entry name" value="Response_reg"/>
    <property type="match status" value="1"/>
</dbReference>
<dbReference type="InterPro" id="IPR001789">
    <property type="entry name" value="Sig_transdc_resp-reg_receiver"/>
</dbReference>
<evidence type="ECO:0000259" key="4">
    <source>
        <dbReference type="PROSITE" id="PS50110"/>
    </source>
</evidence>
<feature type="modified residue" description="4-aspartylphosphate" evidence="2">
    <location>
        <position position="57"/>
    </location>
</feature>
<dbReference type="Gene3D" id="3.40.50.2300">
    <property type="match status" value="1"/>
</dbReference>
<dbReference type="Pfam" id="PF00196">
    <property type="entry name" value="GerE"/>
    <property type="match status" value="1"/>
</dbReference>
<sequence length="206" mass="21375">MPERISVLLVDGDPHRREVVARSLVTAGAGNVLEAETSEAARTRVLTGPPCELAVVDLNLPDGGALGLVGELRAQGWRTVVLGGPDDPAAAREAFRAGALAYLLTTSSVQIGGAARRFLEPDLSTGPRMAGGARVPGVDDAPIELSAREVQVLQSVADGHSNHEIGADLGLSALTVKSHLSRIGRKLGTGDRARMVVLAMRAGVVR</sequence>
<evidence type="ECO:0000256" key="1">
    <source>
        <dbReference type="ARBA" id="ARBA00023125"/>
    </source>
</evidence>
<dbReference type="CDD" id="cd06170">
    <property type="entry name" value="LuxR_C_like"/>
    <property type="match status" value="1"/>
</dbReference>
<evidence type="ECO:0000256" key="2">
    <source>
        <dbReference type="PROSITE-ProRule" id="PRU00169"/>
    </source>
</evidence>
<protein>
    <submittedName>
        <fullName evidence="5">Response regulator transcription factor</fullName>
    </submittedName>
</protein>
<dbReference type="PROSITE" id="PS50043">
    <property type="entry name" value="HTH_LUXR_2"/>
    <property type="match status" value="1"/>
</dbReference>
<dbReference type="EMBL" id="JAJNDB010000010">
    <property type="protein sequence ID" value="MCD2197995.1"/>
    <property type="molecule type" value="Genomic_DNA"/>
</dbReference>
<keyword evidence="6" id="KW-1185">Reference proteome</keyword>
<feature type="domain" description="Response regulatory" evidence="4">
    <location>
        <begin position="6"/>
        <end position="120"/>
    </location>
</feature>
<reference evidence="5 6" key="1">
    <citation type="submission" date="2021-11" db="EMBL/GenBank/DDBJ databases">
        <title>Draft genome sequence of Actinomycetospora sp. SF1 isolated from the rhizosphere soil.</title>
        <authorList>
            <person name="Duangmal K."/>
            <person name="Chantavorakit T."/>
        </authorList>
    </citation>
    <scope>NUCLEOTIDE SEQUENCE [LARGE SCALE GENOMIC DNA]</scope>
    <source>
        <strain evidence="5 6">TBRC 5722</strain>
    </source>
</reference>
<dbReference type="InterPro" id="IPR011006">
    <property type="entry name" value="CheY-like_superfamily"/>
</dbReference>
<dbReference type="InterPro" id="IPR000792">
    <property type="entry name" value="Tscrpt_reg_LuxR_C"/>
</dbReference>
<evidence type="ECO:0000259" key="3">
    <source>
        <dbReference type="PROSITE" id="PS50043"/>
    </source>
</evidence>
<dbReference type="InterPro" id="IPR016032">
    <property type="entry name" value="Sig_transdc_resp-reg_C-effctor"/>
</dbReference>
<proteinExistence type="predicted"/>
<comment type="caution">
    <text evidence="5">The sequence shown here is derived from an EMBL/GenBank/DDBJ whole genome shotgun (WGS) entry which is preliminary data.</text>
</comment>
<evidence type="ECO:0000313" key="6">
    <source>
        <dbReference type="Proteomes" id="UP001199469"/>
    </source>
</evidence>
<accession>A0ABS8PIB5</accession>
<organism evidence="5 6">
    <name type="scientific">Actinomycetospora endophytica</name>
    <dbReference type="NCBI Taxonomy" id="2291215"/>
    <lineage>
        <taxon>Bacteria</taxon>
        <taxon>Bacillati</taxon>
        <taxon>Actinomycetota</taxon>
        <taxon>Actinomycetes</taxon>
        <taxon>Pseudonocardiales</taxon>
        <taxon>Pseudonocardiaceae</taxon>
        <taxon>Actinomycetospora</taxon>
    </lineage>
</organism>
<dbReference type="PANTHER" id="PTHR43214">
    <property type="entry name" value="TWO-COMPONENT RESPONSE REGULATOR"/>
    <property type="match status" value="1"/>
</dbReference>
<keyword evidence="1" id="KW-0238">DNA-binding</keyword>
<keyword evidence="2" id="KW-0597">Phosphoprotein</keyword>
<evidence type="ECO:0000313" key="5">
    <source>
        <dbReference type="EMBL" id="MCD2197995.1"/>
    </source>
</evidence>
<dbReference type="PRINTS" id="PR00038">
    <property type="entry name" value="HTHLUXR"/>
</dbReference>
<dbReference type="SUPFAM" id="SSF46894">
    <property type="entry name" value="C-terminal effector domain of the bipartite response regulators"/>
    <property type="match status" value="1"/>
</dbReference>
<dbReference type="InterPro" id="IPR036388">
    <property type="entry name" value="WH-like_DNA-bd_sf"/>
</dbReference>
<dbReference type="SMART" id="SM00421">
    <property type="entry name" value="HTH_LUXR"/>
    <property type="match status" value="1"/>
</dbReference>